<evidence type="ECO:0000256" key="3">
    <source>
        <dbReference type="ARBA" id="ARBA00022741"/>
    </source>
</evidence>
<name>A0A833H2V0_9LEPT</name>
<protein>
    <submittedName>
        <fullName evidence="12">UDP-N-acetylmuramate--alanine ligase</fullName>
    </submittedName>
</protein>
<organism evidence="12 13">
    <name type="scientific">Leptonema illini</name>
    <dbReference type="NCBI Taxonomy" id="183"/>
    <lineage>
        <taxon>Bacteria</taxon>
        <taxon>Pseudomonadati</taxon>
        <taxon>Spirochaetota</taxon>
        <taxon>Spirochaetia</taxon>
        <taxon>Leptospirales</taxon>
        <taxon>Leptospiraceae</taxon>
        <taxon>Leptonema</taxon>
    </lineage>
</organism>
<evidence type="ECO:0000259" key="11">
    <source>
        <dbReference type="Pfam" id="PF08245"/>
    </source>
</evidence>
<comment type="caution">
    <text evidence="12">The sequence shown here is derived from an EMBL/GenBank/DDBJ whole genome shotgun (WGS) entry which is preliminary data.</text>
</comment>
<dbReference type="Gene3D" id="3.40.50.720">
    <property type="entry name" value="NAD(P)-binding Rossmann-like Domain"/>
    <property type="match status" value="1"/>
</dbReference>
<feature type="domain" description="Mur ligase central" evidence="11">
    <location>
        <begin position="111"/>
        <end position="299"/>
    </location>
</feature>
<keyword evidence="2" id="KW-0132">Cell division</keyword>
<reference evidence="12 13" key="1">
    <citation type="submission" date="2019-10" db="EMBL/GenBank/DDBJ databases">
        <title>Extracellular Electron Transfer in a Candidatus Methanoperedens spp. Enrichment Culture.</title>
        <authorList>
            <person name="Berger S."/>
            <person name="Rangel Shaw D."/>
            <person name="Berben T."/>
            <person name="In 'T Zandt M."/>
            <person name="Frank J."/>
            <person name="Reimann J."/>
            <person name="Jetten M.S.M."/>
            <person name="Welte C.U."/>
        </authorList>
    </citation>
    <scope>NUCLEOTIDE SEQUENCE [LARGE SCALE GENOMIC DNA]</scope>
    <source>
        <strain evidence="12">SB12</strain>
    </source>
</reference>
<evidence type="ECO:0000256" key="5">
    <source>
        <dbReference type="ARBA" id="ARBA00022960"/>
    </source>
</evidence>
<dbReference type="InterPro" id="IPR013221">
    <property type="entry name" value="Mur_ligase_cen"/>
</dbReference>
<dbReference type="InterPro" id="IPR050061">
    <property type="entry name" value="MurCDEF_pg_biosynth"/>
</dbReference>
<dbReference type="Proteomes" id="UP000460298">
    <property type="component" value="Unassembled WGS sequence"/>
</dbReference>
<evidence type="ECO:0000256" key="7">
    <source>
        <dbReference type="ARBA" id="ARBA00023306"/>
    </source>
</evidence>
<evidence type="ECO:0000259" key="10">
    <source>
        <dbReference type="Pfam" id="PF02875"/>
    </source>
</evidence>
<dbReference type="GO" id="GO:0005524">
    <property type="term" value="F:ATP binding"/>
    <property type="evidence" value="ECO:0007669"/>
    <property type="project" value="UniProtKB-KW"/>
</dbReference>
<keyword evidence="6" id="KW-0573">Peptidoglycan synthesis</keyword>
<dbReference type="InterPro" id="IPR004101">
    <property type="entry name" value="Mur_ligase_C"/>
</dbReference>
<keyword evidence="3" id="KW-0547">Nucleotide-binding</keyword>
<evidence type="ECO:0000313" key="13">
    <source>
        <dbReference type="Proteomes" id="UP000460298"/>
    </source>
</evidence>
<evidence type="ECO:0000256" key="1">
    <source>
        <dbReference type="ARBA" id="ARBA00022598"/>
    </source>
</evidence>
<dbReference type="Gene3D" id="3.90.190.20">
    <property type="entry name" value="Mur ligase, C-terminal domain"/>
    <property type="match status" value="1"/>
</dbReference>
<evidence type="ECO:0000256" key="2">
    <source>
        <dbReference type="ARBA" id="ARBA00022618"/>
    </source>
</evidence>
<evidence type="ECO:0000313" key="12">
    <source>
        <dbReference type="EMBL" id="KAB2933469.1"/>
    </source>
</evidence>
<dbReference type="Pfam" id="PF08245">
    <property type="entry name" value="Mur_ligase_M"/>
    <property type="match status" value="1"/>
</dbReference>
<keyword evidence="8" id="KW-0961">Cell wall biogenesis/degradation</keyword>
<evidence type="ECO:0000259" key="9">
    <source>
        <dbReference type="Pfam" id="PF01225"/>
    </source>
</evidence>
<dbReference type="GO" id="GO:0009252">
    <property type="term" value="P:peptidoglycan biosynthetic process"/>
    <property type="evidence" value="ECO:0007669"/>
    <property type="project" value="UniProtKB-KW"/>
</dbReference>
<dbReference type="InterPro" id="IPR036565">
    <property type="entry name" value="Mur-like_cat_sf"/>
</dbReference>
<feature type="domain" description="Mur ligase C-terminal" evidence="10">
    <location>
        <begin position="336"/>
        <end position="460"/>
    </location>
</feature>
<keyword evidence="1 12" id="KW-0436">Ligase</keyword>
<dbReference type="PANTHER" id="PTHR43445">
    <property type="entry name" value="UDP-N-ACETYLMURAMATE--L-ALANINE LIGASE-RELATED"/>
    <property type="match status" value="1"/>
</dbReference>
<dbReference type="InterPro" id="IPR000713">
    <property type="entry name" value="Mur_ligase_N"/>
</dbReference>
<dbReference type="GO" id="GO:0016881">
    <property type="term" value="F:acid-amino acid ligase activity"/>
    <property type="evidence" value="ECO:0007669"/>
    <property type="project" value="InterPro"/>
</dbReference>
<dbReference type="SUPFAM" id="SSF51984">
    <property type="entry name" value="MurCD N-terminal domain"/>
    <property type="match status" value="1"/>
</dbReference>
<proteinExistence type="predicted"/>
<dbReference type="Gene3D" id="3.40.1190.10">
    <property type="entry name" value="Mur-like, catalytic domain"/>
    <property type="match status" value="1"/>
</dbReference>
<gene>
    <name evidence="12" type="ORF">F9K24_06365</name>
</gene>
<dbReference type="GO" id="GO:0051301">
    <property type="term" value="P:cell division"/>
    <property type="evidence" value="ECO:0007669"/>
    <property type="project" value="UniProtKB-KW"/>
</dbReference>
<keyword evidence="7" id="KW-0131">Cell cycle</keyword>
<sequence>MRIHLIGVGGAAMGNLAAMLKEAGHTITGSDQALYPPMSDRLKEWNIEAGPFDRSRIYSDGRAHADLYIVGNVISRGNIELEEVLDHNLPLTSMSGALYDFFLKGRRVQVIAGTHGKTTTSFLLHHILHHAGRKPGLFAGGIRADGHPGYALPGAELFVIEGDEYDTAFFDKGPKFLHYRPTDLVLTHVEFDHADIYENFEAYKRAFRLLLRWIPSTGNVAAFAGSSGVREVMKSLPAGQALWYGSAADGDLLDQVGTPTGFSGFRREARRIFLDGIGDADVPFIGAHNTANALGAALIARQLGVSGEKILEALGNFPGVLRRQQIRRQVGTPTGKEIVFMEDFAHHPTAVQVTVDAARQAYPHHHIIGLFEPRSATSHRNTFQKEYEQAFSALDETFLTDVFNPGKVASDERLDVAGLVQSLKQSGRSAHFATSPDQLFEQLKDHLQKGVGVPTLILAMSNGGFGGIYSKIDALIDALQKG</sequence>
<dbReference type="GO" id="GO:0071555">
    <property type="term" value="P:cell wall organization"/>
    <property type="evidence" value="ECO:0007669"/>
    <property type="project" value="UniProtKB-KW"/>
</dbReference>
<dbReference type="Pfam" id="PF02875">
    <property type="entry name" value="Mur_ligase_C"/>
    <property type="match status" value="1"/>
</dbReference>
<dbReference type="SUPFAM" id="SSF53244">
    <property type="entry name" value="MurD-like peptide ligases, peptide-binding domain"/>
    <property type="match status" value="1"/>
</dbReference>
<feature type="domain" description="Mur ligase N-terminal catalytic" evidence="9">
    <location>
        <begin position="2"/>
        <end position="101"/>
    </location>
</feature>
<evidence type="ECO:0000256" key="6">
    <source>
        <dbReference type="ARBA" id="ARBA00022984"/>
    </source>
</evidence>
<dbReference type="Pfam" id="PF01225">
    <property type="entry name" value="Mur_ligase"/>
    <property type="match status" value="1"/>
</dbReference>
<keyword evidence="5" id="KW-0133">Cell shape</keyword>
<dbReference type="AlphaFoldDB" id="A0A833H2V0"/>
<keyword evidence="4" id="KW-0067">ATP-binding</keyword>
<dbReference type="SUPFAM" id="SSF53623">
    <property type="entry name" value="MurD-like peptide ligases, catalytic domain"/>
    <property type="match status" value="1"/>
</dbReference>
<dbReference type="InterPro" id="IPR036615">
    <property type="entry name" value="Mur_ligase_C_dom_sf"/>
</dbReference>
<evidence type="ECO:0000256" key="4">
    <source>
        <dbReference type="ARBA" id="ARBA00022840"/>
    </source>
</evidence>
<dbReference type="GO" id="GO:0008360">
    <property type="term" value="P:regulation of cell shape"/>
    <property type="evidence" value="ECO:0007669"/>
    <property type="project" value="UniProtKB-KW"/>
</dbReference>
<evidence type="ECO:0000256" key="8">
    <source>
        <dbReference type="ARBA" id="ARBA00023316"/>
    </source>
</evidence>
<dbReference type="PANTHER" id="PTHR43445:SF5">
    <property type="entry name" value="UDP-N-ACETYLMURAMATE--L-ALANYL-GAMMA-D-GLUTAMYL-MESO-2,6-DIAMINOHEPTANDIOATE LIGASE"/>
    <property type="match status" value="1"/>
</dbReference>
<dbReference type="EMBL" id="WBUI01000005">
    <property type="protein sequence ID" value="KAB2933469.1"/>
    <property type="molecule type" value="Genomic_DNA"/>
</dbReference>
<accession>A0A833H2V0</accession>